<evidence type="ECO:0000313" key="6">
    <source>
        <dbReference type="EMBL" id="MFB9346017.1"/>
    </source>
</evidence>
<organism evidence="6 7">
    <name type="scientific">Streptomyces heliomycini</name>
    <dbReference type="NCBI Taxonomy" id="284032"/>
    <lineage>
        <taxon>Bacteria</taxon>
        <taxon>Bacillati</taxon>
        <taxon>Actinomycetota</taxon>
        <taxon>Actinomycetes</taxon>
        <taxon>Kitasatosporales</taxon>
        <taxon>Streptomycetaceae</taxon>
        <taxon>Streptomyces</taxon>
    </lineage>
</organism>
<evidence type="ECO:0000256" key="5">
    <source>
        <dbReference type="ARBA" id="ARBA00023014"/>
    </source>
</evidence>
<dbReference type="PANTHER" id="PTHR42836:SF1">
    <property type="entry name" value="7-CARBOXY-7-DEAZAGUANINE SYNTHASE"/>
    <property type="match status" value="1"/>
</dbReference>
<comment type="caution">
    <text evidence="6">The sequence shown here is derived from an EMBL/GenBank/DDBJ whole genome shotgun (WGS) entry which is preliminary data.</text>
</comment>
<reference evidence="6 7" key="1">
    <citation type="submission" date="2024-09" db="EMBL/GenBank/DDBJ databases">
        <authorList>
            <person name="Sun Q."/>
            <person name="Mori K."/>
        </authorList>
    </citation>
    <scope>NUCLEOTIDE SEQUENCE [LARGE SCALE GENOMIC DNA]</scope>
    <source>
        <strain evidence="6 7">JCM 9767</strain>
    </source>
</reference>
<proteinExistence type="predicted"/>
<dbReference type="PANTHER" id="PTHR42836">
    <property type="entry name" value="7-CARBOXY-7-DEAZAGUANINE SYNTHASE"/>
    <property type="match status" value="1"/>
</dbReference>
<evidence type="ECO:0000256" key="2">
    <source>
        <dbReference type="ARBA" id="ARBA00022691"/>
    </source>
</evidence>
<keyword evidence="1" id="KW-0004">4Fe-4S</keyword>
<gene>
    <name evidence="6" type="ORF">ACFFUA_00830</name>
</gene>
<dbReference type="InterPro" id="IPR013785">
    <property type="entry name" value="Aldolase_TIM"/>
</dbReference>
<keyword evidence="7" id="KW-1185">Reference proteome</keyword>
<keyword evidence="2" id="KW-0949">S-adenosyl-L-methionine</keyword>
<keyword evidence="5" id="KW-0411">Iron-sulfur</keyword>
<dbReference type="InterPro" id="IPR007197">
    <property type="entry name" value="rSAM"/>
</dbReference>
<dbReference type="SUPFAM" id="SSF102114">
    <property type="entry name" value="Radical SAM enzymes"/>
    <property type="match status" value="1"/>
</dbReference>
<keyword evidence="3" id="KW-0479">Metal-binding</keyword>
<dbReference type="InterPro" id="IPR058240">
    <property type="entry name" value="rSAM_sf"/>
</dbReference>
<name>A0ABV5L1H8_9ACTN</name>
<dbReference type="EMBL" id="JBHMDI010000001">
    <property type="protein sequence ID" value="MFB9346017.1"/>
    <property type="molecule type" value="Genomic_DNA"/>
</dbReference>
<dbReference type="Pfam" id="PF13353">
    <property type="entry name" value="Fer4_12"/>
    <property type="match status" value="1"/>
</dbReference>
<dbReference type="Gene3D" id="3.20.20.70">
    <property type="entry name" value="Aldolase class I"/>
    <property type="match status" value="1"/>
</dbReference>
<evidence type="ECO:0000313" key="7">
    <source>
        <dbReference type="Proteomes" id="UP001589753"/>
    </source>
</evidence>
<dbReference type="RefSeq" id="WP_234318913.1">
    <property type="nucleotide sequence ID" value="NZ_JBHMDI010000001.1"/>
</dbReference>
<keyword evidence="4" id="KW-0408">Iron</keyword>
<protein>
    <submittedName>
        <fullName evidence="6">4Fe-4S cluster-binding domain-containing protein</fullName>
    </submittedName>
</protein>
<evidence type="ECO:0000256" key="4">
    <source>
        <dbReference type="ARBA" id="ARBA00023004"/>
    </source>
</evidence>
<dbReference type="Proteomes" id="UP001589753">
    <property type="component" value="Unassembled WGS sequence"/>
</dbReference>
<accession>A0ABV5L1H8</accession>
<evidence type="ECO:0000256" key="1">
    <source>
        <dbReference type="ARBA" id="ARBA00022485"/>
    </source>
</evidence>
<dbReference type="SFLD" id="SFLDS00029">
    <property type="entry name" value="Radical_SAM"/>
    <property type="match status" value="1"/>
</dbReference>
<evidence type="ECO:0000256" key="3">
    <source>
        <dbReference type="ARBA" id="ARBA00022723"/>
    </source>
</evidence>
<sequence>MSKRRPSRARAPTAGTLPCSSFIRLSRCNPTCAKCDTRYTWDWSRFDPREESTKRSVADLVARAASSPVEPVVITGGEPLIQQSRLVPLVRESPADGVRFNASPELADFGVDEAKSIMLAVPEAFAASGRAAFKCVASTVADLDRVAELAGAPASP</sequence>